<feature type="region of interest" description="Disordered" evidence="1">
    <location>
        <begin position="233"/>
        <end position="257"/>
    </location>
</feature>
<evidence type="ECO:0000256" key="1">
    <source>
        <dbReference type="SAM" id="MobiDB-lite"/>
    </source>
</evidence>
<feature type="compositionally biased region" description="Basic and acidic residues" evidence="1">
    <location>
        <begin position="845"/>
        <end position="855"/>
    </location>
</feature>
<dbReference type="AlphaFoldDB" id="A0AAW0RCZ8"/>
<reference evidence="2 3" key="1">
    <citation type="submission" date="2023-01" db="EMBL/GenBank/DDBJ databases">
        <title>Analysis of 21 Apiospora genomes using comparative genomics revels a genus with tremendous synthesis potential of carbohydrate active enzymes and secondary metabolites.</title>
        <authorList>
            <person name="Sorensen T."/>
        </authorList>
    </citation>
    <scope>NUCLEOTIDE SEQUENCE [LARGE SCALE GENOMIC DNA]</scope>
    <source>
        <strain evidence="2 3">CBS 117206</strain>
    </source>
</reference>
<gene>
    <name evidence="2" type="ORF">PG999_000809</name>
</gene>
<feature type="compositionally biased region" description="Polar residues" evidence="1">
    <location>
        <begin position="405"/>
        <end position="418"/>
    </location>
</feature>
<comment type="caution">
    <text evidence="2">The sequence shown here is derived from an EMBL/GenBank/DDBJ whole genome shotgun (WGS) entry which is preliminary data.</text>
</comment>
<feature type="compositionally biased region" description="Polar residues" evidence="1">
    <location>
        <begin position="432"/>
        <end position="450"/>
    </location>
</feature>
<feature type="region of interest" description="Disordered" evidence="1">
    <location>
        <begin position="835"/>
        <end position="1010"/>
    </location>
</feature>
<feature type="compositionally biased region" description="Basic and acidic residues" evidence="1">
    <location>
        <begin position="419"/>
        <end position="431"/>
    </location>
</feature>
<feature type="region of interest" description="Disordered" evidence="1">
    <location>
        <begin position="399"/>
        <end position="452"/>
    </location>
</feature>
<feature type="compositionally biased region" description="Polar residues" evidence="1">
    <location>
        <begin position="84"/>
        <end position="94"/>
    </location>
</feature>
<feature type="compositionally biased region" description="Polar residues" evidence="1">
    <location>
        <begin position="582"/>
        <end position="593"/>
    </location>
</feature>
<feature type="compositionally biased region" description="Polar residues" evidence="1">
    <location>
        <begin position="117"/>
        <end position="131"/>
    </location>
</feature>
<name>A0AAW0RCZ8_9PEZI</name>
<feature type="region of interest" description="Disordered" evidence="1">
    <location>
        <begin position="718"/>
        <end position="737"/>
    </location>
</feature>
<evidence type="ECO:0000313" key="2">
    <source>
        <dbReference type="EMBL" id="KAK8132636.1"/>
    </source>
</evidence>
<organism evidence="2 3">
    <name type="scientific">Apiospora kogelbergensis</name>
    <dbReference type="NCBI Taxonomy" id="1337665"/>
    <lineage>
        <taxon>Eukaryota</taxon>
        <taxon>Fungi</taxon>
        <taxon>Dikarya</taxon>
        <taxon>Ascomycota</taxon>
        <taxon>Pezizomycotina</taxon>
        <taxon>Sordariomycetes</taxon>
        <taxon>Xylariomycetidae</taxon>
        <taxon>Amphisphaeriales</taxon>
        <taxon>Apiosporaceae</taxon>
        <taxon>Apiospora</taxon>
    </lineage>
</organism>
<protein>
    <submittedName>
        <fullName evidence="2">Uncharacterized protein</fullName>
    </submittedName>
</protein>
<dbReference type="Proteomes" id="UP001392437">
    <property type="component" value="Unassembled WGS sequence"/>
</dbReference>
<sequence length="1035" mass="113133">MQRRNSDKSGAIARRKSTSSIKSVQLLHIPTEQAERDARVAATQAFRQARERSATESALWPPSRQSNRPSLDRHYSSPDRRSDGSASCKQQQSVRFVKPKLSGGLAQLRRQHEKTPSRPSTKSKPRTSGNNAPCLWPTTDTASASGLASVVKGTAGDYINALITSEEYYTPEDNIASQPSSYRRIRKSRSLFSSFDGASSGAKERGSKLSQNLAPSILSSPYCQPVENIPPAELKAPKSMSFLKNRREQGRPLPDRRESMPLVTKATNAIPQGSTRMPSLSAQSSHLLGLKPHKPGKAIRKTLRDTSDTTESESLDVTNISSKDKNIGKKARKVSHHFKTRIKSFFNLAKSEADEVVFPPQQIEAQKTHVVEVETADTVASDALLEDASLSRVTSGVPSLHAVPSEQQLRSQQVSLESLRSERKVSDEKSRVTSWTNSEVPTSTVTSSQGREWERQRLSVIKENGAHISSSASRRGELAPHWTHKGAYANFPPEEAPAVPSGNVDSQRIYSALMKRLNEVQQASLALGACGPDYSSAEDTASLRSSLAPTIRHVIPDDDIEDKATEVESDPAPIEEPRPDSRSSNAQVCGTTSQIHQEENTDVQASHLGERPRARTLSARPSAFFGSPTCHLFRTQSPYRKALQGSISTSAATEQVASPRSSDFSPFMPSLNNLPIRSVSRCDSDTDGKLHYSESIYSNEGLDSRPTSDTLPLVDRFPSPPRNNGKHGAVTIFVDPPKPQIPVKSHRRLTSTASSVEWKTWLSANVAKLEDSALAGCLQGDSEQALSLTRFPPASGHLREKAQISDCDGEEETAESLADICSINVLEDSEPSVLNEYQRQSPDLANKESLADKENQAPPIPLKSALRSIPSATSLRSGTDRSHISKSESKENSQDAKTPRKLNHTRSANALGPRSQNLTPSPVKLVRRQQRPAKQVAHSHSSSIGEAVEKQFGKVIESPSPDRTPTEMGPRGSENVHPRRVRKNERLEGQVDGSHGPNENSDAQAMGGKQMVDLFLSSRRRRIAGSEEGYEPAFV</sequence>
<feature type="compositionally biased region" description="Basic and acidic residues" evidence="1">
    <location>
        <begin position="70"/>
        <end position="83"/>
    </location>
</feature>
<evidence type="ECO:0000313" key="3">
    <source>
        <dbReference type="Proteomes" id="UP001392437"/>
    </source>
</evidence>
<keyword evidence="3" id="KW-1185">Reference proteome</keyword>
<feature type="compositionally biased region" description="Basic and acidic residues" evidence="1">
    <location>
        <begin position="878"/>
        <end position="898"/>
    </location>
</feature>
<dbReference type="EMBL" id="JAQQWP010000001">
    <property type="protein sequence ID" value="KAK8132636.1"/>
    <property type="molecule type" value="Genomic_DNA"/>
</dbReference>
<proteinExistence type="predicted"/>
<feature type="region of interest" description="Disordered" evidence="1">
    <location>
        <begin position="651"/>
        <end position="670"/>
    </location>
</feature>
<feature type="compositionally biased region" description="Basic and acidic residues" evidence="1">
    <location>
        <begin position="245"/>
        <end position="257"/>
    </location>
</feature>
<feature type="region of interest" description="Disordered" evidence="1">
    <location>
        <begin position="1"/>
        <end position="137"/>
    </location>
</feature>
<feature type="region of interest" description="Disordered" evidence="1">
    <location>
        <begin position="555"/>
        <end position="593"/>
    </location>
</feature>
<accession>A0AAW0RCZ8</accession>